<sequence>MPWGIIAIPAIACLVYGFLLGLKSVEVEEQRQLKNKRRDENRH</sequence>
<evidence type="ECO:0000313" key="2">
    <source>
        <dbReference type="EMBL" id="MDN5211679.1"/>
    </source>
</evidence>
<keyword evidence="3" id="KW-1185">Reference proteome</keyword>
<dbReference type="Proteomes" id="UP001172083">
    <property type="component" value="Unassembled WGS sequence"/>
</dbReference>
<name>A0ABT8L1U8_9BACT</name>
<gene>
    <name evidence="2" type="ORF">QQ020_06445</name>
</gene>
<evidence type="ECO:0000256" key="1">
    <source>
        <dbReference type="SAM" id="Phobius"/>
    </source>
</evidence>
<dbReference type="EMBL" id="JAUJEB010000001">
    <property type="protein sequence ID" value="MDN5211679.1"/>
    <property type="molecule type" value="Genomic_DNA"/>
</dbReference>
<reference evidence="2" key="1">
    <citation type="submission" date="2023-06" db="EMBL/GenBank/DDBJ databases">
        <title>Genomic of Agaribacillus aureum.</title>
        <authorList>
            <person name="Wang G."/>
        </authorList>
    </citation>
    <scope>NUCLEOTIDE SEQUENCE</scope>
    <source>
        <strain evidence="2">BMA12</strain>
    </source>
</reference>
<keyword evidence="1" id="KW-0812">Transmembrane</keyword>
<keyword evidence="1" id="KW-0472">Membrane</keyword>
<accession>A0ABT8L1U8</accession>
<dbReference type="RefSeq" id="WP_346757009.1">
    <property type="nucleotide sequence ID" value="NZ_JAUJEB010000001.1"/>
</dbReference>
<evidence type="ECO:0000313" key="3">
    <source>
        <dbReference type="Proteomes" id="UP001172083"/>
    </source>
</evidence>
<keyword evidence="1" id="KW-1133">Transmembrane helix</keyword>
<feature type="transmembrane region" description="Helical" evidence="1">
    <location>
        <begin position="6"/>
        <end position="25"/>
    </location>
</feature>
<comment type="caution">
    <text evidence="2">The sequence shown here is derived from an EMBL/GenBank/DDBJ whole genome shotgun (WGS) entry which is preliminary data.</text>
</comment>
<protein>
    <submittedName>
        <fullName evidence="2">Uncharacterized protein</fullName>
    </submittedName>
</protein>
<proteinExistence type="predicted"/>
<organism evidence="2 3">
    <name type="scientific">Agaribacillus aureus</name>
    <dbReference type="NCBI Taxonomy" id="3051825"/>
    <lineage>
        <taxon>Bacteria</taxon>
        <taxon>Pseudomonadati</taxon>
        <taxon>Bacteroidota</taxon>
        <taxon>Cytophagia</taxon>
        <taxon>Cytophagales</taxon>
        <taxon>Splendidivirgaceae</taxon>
        <taxon>Agaribacillus</taxon>
    </lineage>
</organism>